<gene>
    <name evidence="5" type="ordered locus">Huta_2268</name>
</gene>
<dbReference type="PANTHER" id="PTHR34236:SF1">
    <property type="entry name" value="DIMETHYL SULFOXIDE REDUCTASE TRANSCRIPTIONAL ACTIVATOR"/>
    <property type="match status" value="1"/>
</dbReference>
<dbReference type="OrthoDB" id="156233at2157"/>
<sequence>MSVIVELTIPSEAFELGQILRVEGATQVTLETMVPLGGKPTPFVRISDGARRSFENSVREHESVRDITPVNTHDEETLYALEWEPPDGSLFDRLTDIGAALLDATGTADRWRIELRFPTHDALSTFQEYYIEEDIPVSVEKIYNPTKPDAGPWYGLTPVQRETLTHAVEAGYYSLPRTISTKELAAEFDISDQAATERLRRGISTLVTNTLLTLEDE</sequence>
<proteinExistence type="predicted"/>
<evidence type="ECO:0000259" key="3">
    <source>
        <dbReference type="Pfam" id="PF04967"/>
    </source>
</evidence>
<organism evidence="5 6">
    <name type="scientific">Halorhabdus utahensis (strain DSM 12940 / JCM 11049 / AX-2)</name>
    <dbReference type="NCBI Taxonomy" id="519442"/>
    <lineage>
        <taxon>Archaea</taxon>
        <taxon>Methanobacteriati</taxon>
        <taxon>Methanobacteriota</taxon>
        <taxon>Stenosarchaea group</taxon>
        <taxon>Halobacteria</taxon>
        <taxon>Halobacteriales</taxon>
        <taxon>Haloarculaceae</taxon>
        <taxon>Halorhabdus</taxon>
    </lineage>
</organism>
<accession>C7NV23</accession>
<keyword evidence="1" id="KW-0805">Transcription regulation</keyword>
<protein>
    <submittedName>
        <fullName evidence="5">Bacterio-opsin activator HTH domain protein</fullName>
    </submittedName>
</protein>
<evidence type="ECO:0000256" key="2">
    <source>
        <dbReference type="ARBA" id="ARBA00023163"/>
    </source>
</evidence>
<dbReference type="GeneID" id="8384565"/>
<dbReference type="PANTHER" id="PTHR34236">
    <property type="entry name" value="DIMETHYL SULFOXIDE REDUCTASE TRANSCRIPTIONAL ACTIVATOR"/>
    <property type="match status" value="1"/>
</dbReference>
<dbReference type="Proteomes" id="UP000002071">
    <property type="component" value="Chromosome"/>
</dbReference>
<feature type="domain" description="Bacterioopsin transcriptional activator GAF and HTH associated" evidence="4">
    <location>
        <begin position="5"/>
        <end position="132"/>
    </location>
</feature>
<feature type="domain" description="HTH bat-type" evidence="3">
    <location>
        <begin position="156"/>
        <end position="207"/>
    </location>
</feature>
<dbReference type="RefSeq" id="WP_015790004.1">
    <property type="nucleotide sequence ID" value="NC_013158.1"/>
</dbReference>
<dbReference type="HOGENOM" id="CLU_076274_2_0_2"/>
<evidence type="ECO:0000313" key="6">
    <source>
        <dbReference type="Proteomes" id="UP000002071"/>
    </source>
</evidence>
<dbReference type="Pfam" id="PF15915">
    <property type="entry name" value="BAT"/>
    <property type="match status" value="1"/>
</dbReference>
<dbReference type="AlphaFoldDB" id="C7NV23"/>
<dbReference type="Pfam" id="PF04967">
    <property type="entry name" value="HTH_10"/>
    <property type="match status" value="1"/>
</dbReference>
<reference evidence="5 6" key="1">
    <citation type="journal article" date="2009" name="Stand. Genomic Sci.">
        <title>Complete genome sequence of Halorhabdus utahensis type strain (AX-2).</title>
        <authorList>
            <person name="Anderson I."/>
            <person name="Tindall B.J."/>
            <person name="Pomrenke H."/>
            <person name="Goker M."/>
            <person name="Lapidus A."/>
            <person name="Nolan M."/>
            <person name="Copeland A."/>
            <person name="Glavina Del Rio T."/>
            <person name="Chen F."/>
            <person name="Tice H."/>
            <person name="Cheng J.F."/>
            <person name="Lucas S."/>
            <person name="Chertkov O."/>
            <person name="Bruce D."/>
            <person name="Brettin T."/>
            <person name="Detter J.C."/>
            <person name="Han C."/>
            <person name="Goodwin L."/>
            <person name="Land M."/>
            <person name="Hauser L."/>
            <person name="Chang Y.J."/>
            <person name="Jeffries C.D."/>
            <person name="Pitluck S."/>
            <person name="Pati A."/>
            <person name="Mavromatis K."/>
            <person name="Ivanova N."/>
            <person name="Ovchinnikova G."/>
            <person name="Chen A."/>
            <person name="Palaniappan K."/>
            <person name="Chain P."/>
            <person name="Rohde M."/>
            <person name="Bristow J."/>
            <person name="Eisen J.A."/>
            <person name="Markowitz V."/>
            <person name="Hugenholtz P."/>
            <person name="Kyrpides N.C."/>
            <person name="Klenk H.P."/>
        </authorList>
    </citation>
    <scope>NUCLEOTIDE SEQUENCE [LARGE SCALE GENOMIC DNA]</scope>
    <source>
        <strain evidence="6">DSM 12940 / JCM 11049 / AX-2</strain>
    </source>
</reference>
<dbReference type="EMBL" id="CP001687">
    <property type="protein sequence ID" value="ACV12435.1"/>
    <property type="molecule type" value="Genomic_DNA"/>
</dbReference>
<keyword evidence="6" id="KW-1185">Reference proteome</keyword>
<evidence type="ECO:0000256" key="1">
    <source>
        <dbReference type="ARBA" id="ARBA00023015"/>
    </source>
</evidence>
<keyword evidence="2" id="KW-0804">Transcription</keyword>
<evidence type="ECO:0000313" key="5">
    <source>
        <dbReference type="EMBL" id="ACV12435.1"/>
    </source>
</evidence>
<dbReference type="InterPro" id="IPR007050">
    <property type="entry name" value="HTH_bacterioopsin"/>
</dbReference>
<dbReference type="KEGG" id="hut:Huta_2268"/>
<name>C7NV23_HALUD</name>
<dbReference type="InterPro" id="IPR031803">
    <property type="entry name" value="BAT_GAF/HTH-assoc"/>
</dbReference>
<evidence type="ECO:0000259" key="4">
    <source>
        <dbReference type="Pfam" id="PF15915"/>
    </source>
</evidence>
<dbReference type="eggNOG" id="arCOG02274">
    <property type="taxonomic scope" value="Archaea"/>
</dbReference>